<name>A0A831WXH1_9BACT</name>
<sequence length="165" mass="18701">MPGARSREVTVLDSITKAELLEKVRAARAEWEALLAEIDPERSSEPGAMGDWSIKDIVAHIGFWERTVLDGLRTGERGLQGELDEINERVFLANRDRPLDELLAEERETYQQLLAAIEALPEDELSAPDRFAWTGGRPVWVLVAGNTCWHYPEHRESIRAWLAGR</sequence>
<protein>
    <submittedName>
        <fullName evidence="1">ClbS/DfsB family four-helix bundle protein</fullName>
    </submittedName>
</protein>
<dbReference type="InterPro" id="IPR012550">
    <property type="entry name" value="DUF1706"/>
</dbReference>
<gene>
    <name evidence="1" type="ORF">ENP34_00415</name>
</gene>
<dbReference type="Gene3D" id="1.20.120.450">
    <property type="entry name" value="dinb family like domain"/>
    <property type="match status" value="1"/>
</dbReference>
<evidence type="ECO:0000313" key="1">
    <source>
        <dbReference type="EMBL" id="HEG89903.1"/>
    </source>
</evidence>
<dbReference type="Pfam" id="PF08020">
    <property type="entry name" value="DUF1706"/>
    <property type="match status" value="1"/>
</dbReference>
<dbReference type="InterPro" id="IPR034660">
    <property type="entry name" value="DinB/YfiT-like"/>
</dbReference>
<organism evidence="1">
    <name type="scientific">Thermorudis peleae</name>
    <dbReference type="NCBI Taxonomy" id="1382356"/>
    <lineage>
        <taxon>Bacteria</taxon>
        <taxon>Pseudomonadati</taxon>
        <taxon>Thermomicrobiota</taxon>
        <taxon>Thermomicrobia</taxon>
        <taxon>Thermomicrobia incertae sedis</taxon>
        <taxon>Thermorudis</taxon>
    </lineage>
</organism>
<dbReference type="EMBL" id="DSIY01000008">
    <property type="protein sequence ID" value="HEG89903.1"/>
    <property type="molecule type" value="Genomic_DNA"/>
</dbReference>
<reference evidence="1" key="1">
    <citation type="journal article" date="2020" name="mSystems">
        <title>Genome- and Community-Level Interaction Insights into Carbon Utilization and Element Cycling Functions of Hydrothermarchaeota in Hydrothermal Sediment.</title>
        <authorList>
            <person name="Zhou Z."/>
            <person name="Liu Y."/>
            <person name="Xu W."/>
            <person name="Pan J."/>
            <person name="Luo Z.H."/>
            <person name="Li M."/>
        </authorList>
    </citation>
    <scope>NUCLEOTIDE SEQUENCE [LARGE SCALE GENOMIC DNA]</scope>
    <source>
        <strain evidence="1">SpSt-210</strain>
    </source>
</reference>
<comment type="caution">
    <text evidence="1">The sequence shown here is derived from an EMBL/GenBank/DDBJ whole genome shotgun (WGS) entry which is preliminary data.</text>
</comment>
<dbReference type="AlphaFoldDB" id="A0A831WXH1"/>
<dbReference type="SUPFAM" id="SSF109854">
    <property type="entry name" value="DinB/YfiT-like putative metalloenzymes"/>
    <property type="match status" value="1"/>
</dbReference>
<accession>A0A831WXH1</accession>
<proteinExistence type="predicted"/>